<reference evidence="6 7" key="1">
    <citation type="journal article" date="2019" name="Int. J. Syst. Evol. Microbiol.">
        <title>The Global Catalogue of Microorganisms (GCM) 10K type strain sequencing project: providing services to taxonomists for standard genome sequencing and annotation.</title>
        <authorList>
            <consortium name="The Broad Institute Genomics Platform"/>
            <consortium name="The Broad Institute Genome Sequencing Center for Infectious Disease"/>
            <person name="Wu L."/>
            <person name="Ma J."/>
        </authorList>
    </citation>
    <scope>NUCLEOTIDE SEQUENCE [LARGE SCALE GENOMIC DNA]</scope>
    <source>
        <strain evidence="6 7">JCM 11896</strain>
    </source>
</reference>
<name>A0ABN1XL26_9PSEU</name>
<dbReference type="InterPro" id="IPR014757">
    <property type="entry name" value="Tscrpt_reg_IclR_C"/>
</dbReference>
<evidence type="ECO:0000313" key="6">
    <source>
        <dbReference type="EMBL" id="GAA1382178.1"/>
    </source>
</evidence>
<feature type="domain" description="IclR-ED" evidence="5">
    <location>
        <begin position="70"/>
        <end position="253"/>
    </location>
</feature>
<dbReference type="Gene3D" id="1.10.10.10">
    <property type="entry name" value="Winged helix-like DNA-binding domain superfamily/Winged helix DNA-binding domain"/>
    <property type="match status" value="1"/>
</dbReference>
<proteinExistence type="predicted"/>
<keyword evidence="2" id="KW-0238">DNA-binding</keyword>
<evidence type="ECO:0000313" key="7">
    <source>
        <dbReference type="Proteomes" id="UP001501414"/>
    </source>
</evidence>
<dbReference type="Proteomes" id="UP001501414">
    <property type="component" value="Unassembled WGS sequence"/>
</dbReference>
<dbReference type="PROSITE" id="PS51078">
    <property type="entry name" value="ICLR_ED"/>
    <property type="match status" value="1"/>
</dbReference>
<keyword evidence="3" id="KW-0804">Transcription</keyword>
<evidence type="ECO:0000256" key="2">
    <source>
        <dbReference type="ARBA" id="ARBA00023125"/>
    </source>
</evidence>
<gene>
    <name evidence="6" type="ORF">GCM10009613_09500</name>
</gene>
<evidence type="ECO:0000256" key="3">
    <source>
        <dbReference type="ARBA" id="ARBA00023163"/>
    </source>
</evidence>
<evidence type="ECO:0000256" key="1">
    <source>
        <dbReference type="ARBA" id="ARBA00023015"/>
    </source>
</evidence>
<accession>A0ABN1XL26</accession>
<dbReference type="InterPro" id="IPR036390">
    <property type="entry name" value="WH_DNA-bd_sf"/>
</dbReference>
<feature type="domain" description="HTH iclR-type" evidence="4">
    <location>
        <begin position="9"/>
        <end position="69"/>
    </location>
</feature>
<dbReference type="RefSeq" id="WP_344018631.1">
    <property type="nucleotide sequence ID" value="NZ_BAAAJK010000004.1"/>
</dbReference>
<dbReference type="SMART" id="SM00346">
    <property type="entry name" value="HTH_ICLR"/>
    <property type="match status" value="1"/>
</dbReference>
<comment type="caution">
    <text evidence="6">The sequence shown here is derived from an EMBL/GenBank/DDBJ whole genome shotgun (WGS) entry which is preliminary data.</text>
</comment>
<dbReference type="Pfam" id="PF09339">
    <property type="entry name" value="HTH_IclR"/>
    <property type="match status" value="1"/>
</dbReference>
<dbReference type="Gene3D" id="3.30.450.40">
    <property type="match status" value="1"/>
</dbReference>
<dbReference type="InterPro" id="IPR036388">
    <property type="entry name" value="WH-like_DNA-bd_sf"/>
</dbReference>
<sequence length="254" mass="27398">MRSTERTLDSVLSRAFALLEVLGSEASGIGLAEMARRSGLPKATVHRLAAQLAELQVIDRVGTDYHLGQKLFELGTGTRHQELRDVAMPYLEDLYEAVRETVHLGVVDGGEVLYVERIAGRNSTAVPTARGTRRPLYCTAIGKAILAHSGPRVLATLVEGGLARQTPYTVVAPGLLNKELARIRETGLAFDREEYELGLTCVASPLLDAHGRGRAALSVSGPTTRFQPERIAAAVRTAALGLGRRWIAHRASSD</sequence>
<protein>
    <submittedName>
        <fullName evidence="6">IclR family transcriptional regulator</fullName>
    </submittedName>
</protein>
<dbReference type="InterPro" id="IPR029016">
    <property type="entry name" value="GAF-like_dom_sf"/>
</dbReference>
<evidence type="ECO:0000259" key="5">
    <source>
        <dbReference type="PROSITE" id="PS51078"/>
    </source>
</evidence>
<dbReference type="SUPFAM" id="SSF55781">
    <property type="entry name" value="GAF domain-like"/>
    <property type="match status" value="1"/>
</dbReference>
<keyword evidence="1" id="KW-0805">Transcription regulation</keyword>
<dbReference type="PANTHER" id="PTHR30136:SF24">
    <property type="entry name" value="HTH-TYPE TRANSCRIPTIONAL REPRESSOR ALLR"/>
    <property type="match status" value="1"/>
</dbReference>
<evidence type="ECO:0000259" key="4">
    <source>
        <dbReference type="PROSITE" id="PS51077"/>
    </source>
</evidence>
<dbReference type="Pfam" id="PF01614">
    <property type="entry name" value="IclR_C"/>
    <property type="match status" value="1"/>
</dbReference>
<dbReference type="EMBL" id="BAAAJK010000004">
    <property type="protein sequence ID" value="GAA1382178.1"/>
    <property type="molecule type" value="Genomic_DNA"/>
</dbReference>
<dbReference type="InterPro" id="IPR005471">
    <property type="entry name" value="Tscrpt_reg_IclR_N"/>
</dbReference>
<dbReference type="PROSITE" id="PS51077">
    <property type="entry name" value="HTH_ICLR"/>
    <property type="match status" value="1"/>
</dbReference>
<dbReference type="SUPFAM" id="SSF46785">
    <property type="entry name" value="Winged helix' DNA-binding domain"/>
    <property type="match status" value="1"/>
</dbReference>
<dbReference type="InterPro" id="IPR050707">
    <property type="entry name" value="HTH_MetabolicPath_Reg"/>
</dbReference>
<organism evidence="6 7">
    <name type="scientific">Pseudonocardia kongjuensis</name>
    <dbReference type="NCBI Taxonomy" id="102227"/>
    <lineage>
        <taxon>Bacteria</taxon>
        <taxon>Bacillati</taxon>
        <taxon>Actinomycetota</taxon>
        <taxon>Actinomycetes</taxon>
        <taxon>Pseudonocardiales</taxon>
        <taxon>Pseudonocardiaceae</taxon>
        <taxon>Pseudonocardia</taxon>
    </lineage>
</organism>
<dbReference type="PANTHER" id="PTHR30136">
    <property type="entry name" value="HELIX-TURN-HELIX TRANSCRIPTIONAL REGULATOR, ICLR FAMILY"/>
    <property type="match status" value="1"/>
</dbReference>
<keyword evidence="7" id="KW-1185">Reference proteome</keyword>